<dbReference type="PROSITE" id="PS51900">
    <property type="entry name" value="CB"/>
    <property type="match status" value="1"/>
</dbReference>
<evidence type="ECO:0000256" key="4">
    <source>
        <dbReference type="ARBA" id="ARBA00023172"/>
    </source>
</evidence>
<feature type="domain" description="Tyr recombinase" evidence="6">
    <location>
        <begin position="121"/>
        <end position="308"/>
    </location>
</feature>
<dbReference type="InterPro" id="IPR010998">
    <property type="entry name" value="Integrase_recombinase_N"/>
</dbReference>
<proteinExistence type="inferred from homology"/>
<evidence type="ECO:0000313" key="8">
    <source>
        <dbReference type="EMBL" id="RSL18874.1"/>
    </source>
</evidence>
<dbReference type="InterPro" id="IPR050090">
    <property type="entry name" value="Tyrosine_recombinase_XerCD"/>
</dbReference>
<dbReference type="PANTHER" id="PTHR30349">
    <property type="entry name" value="PHAGE INTEGRASE-RELATED"/>
    <property type="match status" value="1"/>
</dbReference>
<comment type="similarity">
    <text evidence="1">Belongs to the 'phage' integrase family.</text>
</comment>
<dbReference type="SUPFAM" id="SSF47823">
    <property type="entry name" value="lambda integrase-like, N-terminal domain"/>
    <property type="match status" value="1"/>
</dbReference>
<reference evidence="8 9" key="1">
    <citation type="submission" date="2018-12" db="EMBL/GenBank/DDBJ databases">
        <title>Sequencing of bacterial isolates from soil warming experiment in Harvard Forest, Massachusetts, USA.</title>
        <authorList>
            <person name="Deangelis K."/>
        </authorList>
    </citation>
    <scope>NUCLEOTIDE SEQUENCE [LARGE SCALE GENOMIC DNA]</scope>
    <source>
        <strain evidence="8 9">EB153</strain>
    </source>
</reference>
<dbReference type="InterPro" id="IPR002104">
    <property type="entry name" value="Integrase_catalytic"/>
</dbReference>
<dbReference type="GO" id="GO:0015074">
    <property type="term" value="P:DNA integration"/>
    <property type="evidence" value="ECO:0007669"/>
    <property type="project" value="UniProtKB-KW"/>
</dbReference>
<evidence type="ECO:0000313" key="9">
    <source>
        <dbReference type="Proteomes" id="UP000269669"/>
    </source>
</evidence>
<evidence type="ECO:0000259" key="6">
    <source>
        <dbReference type="PROSITE" id="PS51898"/>
    </source>
</evidence>
<dbReference type="SUPFAM" id="SSF56349">
    <property type="entry name" value="DNA breaking-rejoining enzymes"/>
    <property type="match status" value="1"/>
</dbReference>
<gene>
    <name evidence="8" type="ORF">EDE15_4479</name>
</gene>
<comment type="caution">
    <text evidence="8">The sequence shown here is derived from an EMBL/GenBank/DDBJ whole genome shotgun (WGS) entry which is preliminary data.</text>
</comment>
<accession>A0A428MPN0</accession>
<dbReference type="EMBL" id="RSDW01000001">
    <property type="protein sequence ID" value="RSL18874.1"/>
    <property type="molecule type" value="Genomic_DNA"/>
</dbReference>
<evidence type="ECO:0000256" key="2">
    <source>
        <dbReference type="ARBA" id="ARBA00022908"/>
    </source>
</evidence>
<evidence type="ECO:0000256" key="1">
    <source>
        <dbReference type="ARBA" id="ARBA00008857"/>
    </source>
</evidence>
<keyword evidence="3 5" id="KW-0238">DNA-binding</keyword>
<evidence type="ECO:0000259" key="7">
    <source>
        <dbReference type="PROSITE" id="PS51900"/>
    </source>
</evidence>
<evidence type="ECO:0000256" key="3">
    <source>
        <dbReference type="ARBA" id="ARBA00023125"/>
    </source>
</evidence>
<name>A0A428MPN0_9BACT</name>
<evidence type="ECO:0000256" key="5">
    <source>
        <dbReference type="PROSITE-ProRule" id="PRU01248"/>
    </source>
</evidence>
<feature type="domain" description="Core-binding (CB)" evidence="7">
    <location>
        <begin position="18"/>
        <end position="96"/>
    </location>
</feature>
<keyword evidence="2" id="KW-0229">DNA integration</keyword>
<dbReference type="InterPro" id="IPR011010">
    <property type="entry name" value="DNA_brk_join_enz"/>
</dbReference>
<dbReference type="PANTHER" id="PTHR30349:SF41">
    <property type="entry name" value="INTEGRASE_RECOMBINASE PROTEIN MJ0367-RELATED"/>
    <property type="match status" value="1"/>
</dbReference>
<dbReference type="InterPro" id="IPR013762">
    <property type="entry name" value="Integrase-like_cat_sf"/>
</dbReference>
<dbReference type="Pfam" id="PF00589">
    <property type="entry name" value="Phage_integrase"/>
    <property type="match status" value="1"/>
</dbReference>
<protein>
    <submittedName>
        <fullName evidence="8">Site-specific recombinase XerD</fullName>
    </submittedName>
</protein>
<organism evidence="8 9">
    <name type="scientific">Edaphobacter aggregans</name>
    <dbReference type="NCBI Taxonomy" id="570835"/>
    <lineage>
        <taxon>Bacteria</taxon>
        <taxon>Pseudomonadati</taxon>
        <taxon>Acidobacteriota</taxon>
        <taxon>Terriglobia</taxon>
        <taxon>Terriglobales</taxon>
        <taxon>Acidobacteriaceae</taxon>
        <taxon>Edaphobacter</taxon>
    </lineage>
</organism>
<keyword evidence="9" id="KW-1185">Reference proteome</keyword>
<keyword evidence="4" id="KW-0233">DNA recombination</keyword>
<dbReference type="Gene3D" id="1.10.443.10">
    <property type="entry name" value="Intergrase catalytic core"/>
    <property type="match status" value="1"/>
</dbReference>
<dbReference type="GO" id="GO:0006310">
    <property type="term" value="P:DNA recombination"/>
    <property type="evidence" value="ECO:0007669"/>
    <property type="project" value="UniProtKB-KW"/>
</dbReference>
<dbReference type="InterPro" id="IPR044068">
    <property type="entry name" value="CB"/>
</dbReference>
<dbReference type="CDD" id="cd00397">
    <property type="entry name" value="DNA_BRE_C"/>
    <property type="match status" value="1"/>
</dbReference>
<dbReference type="Proteomes" id="UP000269669">
    <property type="component" value="Unassembled WGS sequence"/>
</dbReference>
<dbReference type="GO" id="GO:0003677">
    <property type="term" value="F:DNA binding"/>
    <property type="evidence" value="ECO:0007669"/>
    <property type="project" value="UniProtKB-UniRule"/>
</dbReference>
<dbReference type="PROSITE" id="PS51898">
    <property type="entry name" value="TYR_RECOMBINASE"/>
    <property type="match status" value="1"/>
</dbReference>
<dbReference type="OrthoDB" id="107867at2"/>
<sequence length="320" mass="36214">MRKRNRRPLCRKIVLKLPDLDHAKSAVLNSLSSPHSRRNYKFAMEQFITWYCSEPRLSLNRSVVLRFRLYLESLGLAAGTVNQRLAAVRRLAYEAADSGLLSPELAAGIRRVKGVKQLGARTGNWLTQDQARLLLEKADGEDLRSVRDLAMISLLLGCGLRRAELSALTVEDLQIRQGHWAIVDLVGKGGHVRTVPVPTWVKQAVDRWRESAKVTAGRIFRAVSRHGTPWGEGISENVIWYVVRRSADRMQLEHLAPHDLRRTCAKLCHVNGGELEQIQFLLGHVSVLTTERYLGCKQDLEEPVNDRFGCLFSRLSVNLR</sequence>
<dbReference type="AlphaFoldDB" id="A0A428MPN0"/>
<dbReference type="Gene3D" id="1.10.150.130">
    <property type="match status" value="1"/>
</dbReference>